<feature type="region of interest" description="Disordered" evidence="1">
    <location>
        <begin position="1042"/>
        <end position="1096"/>
    </location>
</feature>
<comment type="caution">
    <text evidence="2">The sequence shown here is derived from an EMBL/GenBank/DDBJ whole genome shotgun (WGS) entry which is preliminary data.</text>
</comment>
<dbReference type="Gene3D" id="2.80.10.50">
    <property type="match status" value="3"/>
</dbReference>
<evidence type="ECO:0008006" key="4">
    <source>
        <dbReference type="Google" id="ProtNLM"/>
    </source>
</evidence>
<accession>A0A835Y937</accession>
<reference evidence="2" key="1">
    <citation type="journal article" date="2020" name="bioRxiv">
        <title>Comparative genomics of Chlamydomonas.</title>
        <authorList>
            <person name="Craig R.J."/>
            <person name="Hasan A.R."/>
            <person name="Ness R.W."/>
            <person name="Keightley P.D."/>
        </authorList>
    </citation>
    <scope>NUCLEOTIDE SEQUENCE</scope>
    <source>
        <strain evidence="2">CCAP 11/70</strain>
    </source>
</reference>
<dbReference type="AlphaFoldDB" id="A0A835Y937"/>
<feature type="compositionally biased region" description="Pro residues" evidence="1">
    <location>
        <begin position="738"/>
        <end position="752"/>
    </location>
</feature>
<dbReference type="InterPro" id="IPR035992">
    <property type="entry name" value="Ricin_B-like_lectins"/>
</dbReference>
<feature type="region of interest" description="Disordered" evidence="1">
    <location>
        <begin position="494"/>
        <end position="517"/>
    </location>
</feature>
<feature type="compositionally biased region" description="Pro residues" evidence="1">
    <location>
        <begin position="494"/>
        <end position="512"/>
    </location>
</feature>
<feature type="region of interest" description="Disordered" evidence="1">
    <location>
        <begin position="736"/>
        <end position="772"/>
    </location>
</feature>
<dbReference type="SUPFAM" id="SSF50370">
    <property type="entry name" value="Ricin B-like lectins"/>
    <property type="match status" value="3"/>
</dbReference>
<dbReference type="PANTHER" id="PTHR48148">
    <property type="entry name" value="KERATINOCYTE PROLINE-RICH PROTEIN"/>
    <property type="match status" value="1"/>
</dbReference>
<dbReference type="OrthoDB" id="5985073at2759"/>
<dbReference type="PROSITE" id="PS50231">
    <property type="entry name" value="RICIN_B_LECTIN"/>
    <property type="match status" value="3"/>
</dbReference>
<organism evidence="2 3">
    <name type="scientific">Edaphochlamys debaryana</name>
    <dbReference type="NCBI Taxonomy" id="47281"/>
    <lineage>
        <taxon>Eukaryota</taxon>
        <taxon>Viridiplantae</taxon>
        <taxon>Chlorophyta</taxon>
        <taxon>core chlorophytes</taxon>
        <taxon>Chlorophyceae</taxon>
        <taxon>CS clade</taxon>
        <taxon>Chlamydomonadales</taxon>
        <taxon>Chlamydomonadales incertae sedis</taxon>
        <taxon>Edaphochlamys</taxon>
    </lineage>
</organism>
<dbReference type="Proteomes" id="UP000612055">
    <property type="component" value="Unassembled WGS sequence"/>
</dbReference>
<evidence type="ECO:0000313" key="2">
    <source>
        <dbReference type="EMBL" id="KAG2494660.1"/>
    </source>
</evidence>
<dbReference type="PANTHER" id="PTHR48148:SF3">
    <property type="entry name" value="KERATINOCYTE PROLINE-RICH PROTEIN"/>
    <property type="match status" value="1"/>
</dbReference>
<evidence type="ECO:0000313" key="3">
    <source>
        <dbReference type="Proteomes" id="UP000612055"/>
    </source>
</evidence>
<dbReference type="InterPro" id="IPR036779">
    <property type="entry name" value="LysM_dom_sf"/>
</dbReference>
<dbReference type="Gene3D" id="3.10.350.10">
    <property type="entry name" value="LysM domain"/>
    <property type="match status" value="2"/>
</dbReference>
<protein>
    <recommendedName>
        <fullName evidence="4">LysM domain-containing protein</fullName>
    </recommendedName>
</protein>
<dbReference type="EMBL" id="JAEHOE010000029">
    <property type="protein sequence ID" value="KAG2494660.1"/>
    <property type="molecule type" value="Genomic_DNA"/>
</dbReference>
<sequence length="1096" mass="114272">MSNYAGDELAGPYSTLLDTENACDGNSSCVGFLWNPTYQFGTGAGFLRSSILGGATLNGLCFYTRNLPPPAAPSPPSPPPASELPRGGRDGMIGDATCAQYTDFYAVPDVGHYGDLLFNGTYSTAADYASACWGDASCRSFSWDTYGLYGETKTNATIDLYAQWGVCYYVKYGACTAVSGYIDAAGQDYTYATLGGPYSSLAATQAACDTDGSCLGFTWDPSQNNGAGQGYTKPSSTPDASNVNGACFYARDNFPPPSTPPPPPSPVAASPPTGIATLGWIATTDGALCSQDSGVALADVAATYRPLTLQACDTAAAETFFTVYEYLEGGNSSGYYYIKSKRGSCLTAQSSSSGASVGWEACGNTSTSVTWLQQFNITENDYYPDTFLAMTRDSVEASSPLCMEAGSLTAGGAVSMETCDSFSDYQMIIMAGCETVTYAASDGTCEDLWTVKAGYAAWNATLFEAINPLINCASLTDGCCEICLVAPAPVLPSPPPPTEPPPGSPSPSPSPSPTAANKPQLKLTTLSFLGSTDGSLCTSDYGTEISDPASVSYQMQLTNCDGTARTFFTLNEYLDTNGTSTGYYTLVSDRGSCLTAQLPGSASPINWEACNSPPTDYQLFDIVEISGASYTYTVSTRASILAADAQCLSATYGMTAGQSIWTEPCNGANSTQAVSFFPCGYYHNYTATDGSCSNVWLNVGGYPSFNQTHFDAINPDIDCNSLTDGDSICLFAPSPAYSSPPPPSDPPPPGGPSPSLGPTSSPSPSPSPSVSQPPLGLVTFGFVVQTDGQCTVDPGVKLNLTDTIEQYLLLKACTGEGETFFTMGEVARSGYSTNWRTLKSSRGSCLMAQQAGADYKAVWTDCNGFSVDLQYFELRPHSSLTDTYQMVTRSSIVSADEMCLQADATTANATVTMRPCNASLASQFVVFSGCQNITTVSSGDTCSDLWTGATASAWDEQAFYALNPFVNCSTLAGGEELCLQQPASNSGCTLYTLVTSNDTCDSLWAAGGNAWDETAFYDVNPSVDCLNLPAAAEPLTGRLAAKPATEPAAKPAATQSSAHSAATTKPRSAQSASPEPAATPPGAPAASAAQPGPAEP</sequence>
<gene>
    <name evidence="2" type="ORF">HYH03_007176</name>
</gene>
<keyword evidence="3" id="KW-1185">Reference proteome</keyword>
<proteinExistence type="predicted"/>
<feature type="compositionally biased region" description="Low complexity" evidence="1">
    <location>
        <begin position="1042"/>
        <end position="1076"/>
    </location>
</feature>
<feature type="compositionally biased region" description="Low complexity" evidence="1">
    <location>
        <begin position="1084"/>
        <end position="1096"/>
    </location>
</feature>
<evidence type="ECO:0000256" key="1">
    <source>
        <dbReference type="SAM" id="MobiDB-lite"/>
    </source>
</evidence>
<name>A0A835Y937_9CHLO</name>